<proteinExistence type="predicted"/>
<protein>
    <submittedName>
        <fullName evidence="2">CopG-family DNA-binding protein</fullName>
    </submittedName>
</protein>
<feature type="compositionally biased region" description="Basic and acidic residues" evidence="1">
    <location>
        <begin position="74"/>
        <end position="83"/>
    </location>
</feature>
<keyword evidence="3" id="KW-1185">Reference proteome</keyword>
<dbReference type="KEGG" id="hds:HSR122_0189"/>
<evidence type="ECO:0000313" key="3">
    <source>
        <dbReference type="Proteomes" id="UP000662973"/>
    </source>
</evidence>
<evidence type="ECO:0000256" key="1">
    <source>
        <dbReference type="SAM" id="MobiDB-lite"/>
    </source>
</evidence>
<reference evidence="2 3" key="1">
    <citation type="submission" date="2020-11" db="EMBL/GenBank/DDBJ databases">
        <title>Carbohydrate-dependent, anaerobic sulfur respiration: A novel catabolism in halophilic archaea.</title>
        <authorList>
            <person name="Sorokin D.Y."/>
            <person name="Messina E."/>
            <person name="Smedile F."/>
            <person name="La Cono V."/>
            <person name="Hallsworth J.E."/>
            <person name="Yakimov M.M."/>
        </authorList>
    </citation>
    <scope>NUCLEOTIDE SEQUENCE [LARGE SCALE GENOMIC DNA]</scope>
    <source>
        <strain evidence="2 3">HSR12-2</strain>
    </source>
</reference>
<dbReference type="GO" id="GO:0003677">
    <property type="term" value="F:DNA binding"/>
    <property type="evidence" value="ECO:0007669"/>
    <property type="project" value="UniProtKB-KW"/>
</dbReference>
<sequence>MPKIEVSLPDRIENEIRRLVEQDEFVNRDQAVEELLTMGVSAYDVEEDEPTTGATEEDMFSQTVEDQQDPAMQDEPRDDGYTF</sequence>
<name>A0A897NB39_9EURY</name>
<evidence type="ECO:0000313" key="2">
    <source>
        <dbReference type="EMBL" id="QSG07606.1"/>
    </source>
</evidence>
<accession>A0A897NB39</accession>
<dbReference type="GeneID" id="68850870"/>
<dbReference type="RefSeq" id="WP_229110770.1">
    <property type="nucleotide sequence ID" value="NZ_CP064788.1"/>
</dbReference>
<feature type="compositionally biased region" description="Acidic residues" evidence="1">
    <location>
        <begin position="44"/>
        <end position="59"/>
    </location>
</feature>
<dbReference type="SUPFAM" id="SSF47598">
    <property type="entry name" value="Ribbon-helix-helix"/>
    <property type="match status" value="1"/>
</dbReference>
<dbReference type="EMBL" id="CP064788">
    <property type="protein sequence ID" value="QSG07606.1"/>
    <property type="molecule type" value="Genomic_DNA"/>
</dbReference>
<dbReference type="InterPro" id="IPR055544">
    <property type="entry name" value="DUF7120"/>
</dbReference>
<dbReference type="InterPro" id="IPR010985">
    <property type="entry name" value="Ribbon_hlx_hlx"/>
</dbReference>
<dbReference type="Proteomes" id="UP000662973">
    <property type="component" value="Chromosome"/>
</dbReference>
<organism evidence="2 3">
    <name type="scientific">Halapricum desulfuricans</name>
    <dbReference type="NCBI Taxonomy" id="2841257"/>
    <lineage>
        <taxon>Archaea</taxon>
        <taxon>Methanobacteriati</taxon>
        <taxon>Methanobacteriota</taxon>
        <taxon>Stenosarchaea group</taxon>
        <taxon>Halobacteria</taxon>
        <taxon>Halobacteriales</taxon>
        <taxon>Haloarculaceae</taxon>
        <taxon>Halapricum</taxon>
    </lineage>
</organism>
<dbReference type="AlphaFoldDB" id="A0A897NB39"/>
<dbReference type="GO" id="GO:0006355">
    <property type="term" value="P:regulation of DNA-templated transcription"/>
    <property type="evidence" value="ECO:0007669"/>
    <property type="project" value="InterPro"/>
</dbReference>
<gene>
    <name evidence="2" type="ORF">HSR122_0189</name>
</gene>
<feature type="region of interest" description="Disordered" evidence="1">
    <location>
        <begin position="44"/>
        <end position="83"/>
    </location>
</feature>
<keyword evidence="2" id="KW-0238">DNA-binding</keyword>
<dbReference type="Pfam" id="PF23434">
    <property type="entry name" value="DUF7120"/>
    <property type="match status" value="1"/>
</dbReference>